<keyword evidence="2" id="KW-0812">Transmembrane</keyword>
<feature type="region of interest" description="Disordered" evidence="1">
    <location>
        <begin position="192"/>
        <end position="219"/>
    </location>
</feature>
<evidence type="ECO:0000313" key="3">
    <source>
        <dbReference type="EMBL" id="WUU55299.1"/>
    </source>
</evidence>
<keyword evidence="2" id="KW-0472">Membrane</keyword>
<sequence length="219" mass="24281">MERTHGVGSAAMMIVMQPEVVSGLIGFGGALVGGAASLGGVWLTLSHQRKLAHEARLAEVGQEAADKALNELITLGEFLESVRGEVAAMRTDESAEYLNTVFGHMERVQRAVARIPDQELRMRMRDLLFVMRKYRAAGVRHLFAVSWLAELADELTELLSAYIRADPLPPLSERTESKRQRAIQREVAQRRRLEVMQNIDPANVDPGEEDEVHDQGPAS</sequence>
<keyword evidence="2" id="KW-1133">Transmembrane helix</keyword>
<evidence type="ECO:0000256" key="1">
    <source>
        <dbReference type="SAM" id="MobiDB-lite"/>
    </source>
</evidence>
<reference evidence="3" key="1">
    <citation type="submission" date="2022-10" db="EMBL/GenBank/DDBJ databases">
        <title>The complete genomes of actinobacterial strains from the NBC collection.</title>
        <authorList>
            <person name="Joergensen T.S."/>
            <person name="Alvarez Arevalo M."/>
            <person name="Sterndorff E.B."/>
            <person name="Faurdal D."/>
            <person name="Vuksanovic O."/>
            <person name="Mourched A.-S."/>
            <person name="Charusanti P."/>
            <person name="Shaw S."/>
            <person name="Blin K."/>
            <person name="Weber T."/>
        </authorList>
    </citation>
    <scope>NUCLEOTIDE SEQUENCE [LARGE SCALE GENOMIC DNA]</scope>
    <source>
        <strain evidence="3">NBC 01686</strain>
    </source>
</reference>
<organism evidence="3">
    <name type="scientific">Streptomyces althioticus</name>
    <dbReference type="NCBI Taxonomy" id="83380"/>
    <lineage>
        <taxon>Bacteria</taxon>
        <taxon>Bacillati</taxon>
        <taxon>Actinomycetota</taxon>
        <taxon>Actinomycetes</taxon>
        <taxon>Kitasatosporales</taxon>
        <taxon>Streptomycetaceae</taxon>
        <taxon>Streptomyces</taxon>
        <taxon>Streptomyces althioticus group</taxon>
    </lineage>
</organism>
<gene>
    <name evidence="3" type="ORF">OIE82_20070</name>
</gene>
<name>A0ABZ1Y7J1_9ACTN</name>
<protein>
    <submittedName>
        <fullName evidence="3">Uncharacterized protein</fullName>
    </submittedName>
</protein>
<evidence type="ECO:0000256" key="2">
    <source>
        <dbReference type="SAM" id="Phobius"/>
    </source>
</evidence>
<feature type="transmembrane region" description="Helical" evidence="2">
    <location>
        <begin position="20"/>
        <end position="45"/>
    </location>
</feature>
<accession>A0ABZ1Y7J1</accession>
<dbReference type="RefSeq" id="WP_359577291.1">
    <property type="nucleotide sequence ID" value="NZ_CP109207.1"/>
</dbReference>
<dbReference type="EMBL" id="CP109207">
    <property type="protein sequence ID" value="WUU55299.1"/>
    <property type="molecule type" value="Genomic_DNA"/>
</dbReference>
<proteinExistence type="predicted"/>